<dbReference type="InterPro" id="IPR014729">
    <property type="entry name" value="Rossmann-like_a/b/a_fold"/>
</dbReference>
<evidence type="ECO:0000313" key="2">
    <source>
        <dbReference type="EMBL" id="NYG31164.1"/>
    </source>
</evidence>
<name>A0A7Y9QW34_9BURK</name>
<keyword evidence="3" id="KW-1185">Reference proteome</keyword>
<dbReference type="SUPFAM" id="SSF52402">
    <property type="entry name" value="Adenine nucleotide alpha hydrolases-like"/>
    <property type="match status" value="1"/>
</dbReference>
<organism evidence="2 3">
    <name type="scientific">Sphaerotilus montanus</name>
    <dbReference type="NCBI Taxonomy" id="522889"/>
    <lineage>
        <taxon>Bacteria</taxon>
        <taxon>Pseudomonadati</taxon>
        <taxon>Pseudomonadota</taxon>
        <taxon>Betaproteobacteria</taxon>
        <taxon>Burkholderiales</taxon>
        <taxon>Sphaerotilaceae</taxon>
        <taxon>Sphaerotilus</taxon>
    </lineage>
</organism>
<dbReference type="Proteomes" id="UP000518288">
    <property type="component" value="Unassembled WGS sequence"/>
</dbReference>
<gene>
    <name evidence="2" type="ORF">BDD16_000150</name>
</gene>
<proteinExistence type="predicted"/>
<dbReference type="CDD" id="cd00293">
    <property type="entry name" value="USP-like"/>
    <property type="match status" value="1"/>
</dbReference>
<dbReference type="RefSeq" id="WP_179632137.1">
    <property type="nucleotide sequence ID" value="NZ_CAXYYM010000019.1"/>
</dbReference>
<dbReference type="Pfam" id="PF00582">
    <property type="entry name" value="Usp"/>
    <property type="match status" value="1"/>
</dbReference>
<evidence type="ECO:0000313" key="3">
    <source>
        <dbReference type="Proteomes" id="UP000518288"/>
    </source>
</evidence>
<dbReference type="Gene3D" id="3.40.50.620">
    <property type="entry name" value="HUPs"/>
    <property type="match status" value="1"/>
</dbReference>
<reference evidence="2 3" key="1">
    <citation type="submission" date="2020-07" db="EMBL/GenBank/DDBJ databases">
        <title>Genomic Encyclopedia of Archaeal and Bacterial Type Strains, Phase II (KMG-II): from individual species to whole genera.</title>
        <authorList>
            <person name="Goeker M."/>
        </authorList>
    </citation>
    <scope>NUCLEOTIDE SEQUENCE [LARGE SCALE GENOMIC DNA]</scope>
    <source>
        <strain evidence="2 3">DSM 21226</strain>
    </source>
</reference>
<comment type="caution">
    <text evidence="2">The sequence shown here is derived from an EMBL/GenBank/DDBJ whole genome shotgun (WGS) entry which is preliminary data.</text>
</comment>
<dbReference type="InterPro" id="IPR006016">
    <property type="entry name" value="UspA"/>
</dbReference>
<protein>
    <submittedName>
        <fullName evidence="2">Nucleotide-binding universal stress UspA family protein</fullName>
    </submittedName>
</protein>
<dbReference type="EMBL" id="JACCFH010000001">
    <property type="protein sequence ID" value="NYG31164.1"/>
    <property type="molecule type" value="Genomic_DNA"/>
</dbReference>
<accession>A0A7Y9QW34</accession>
<sequence>MIRTLLPLDGSTEALAAVHQALQLRTQGLDFTAVLLNVQEPPHLYEVVLAPDADLIEGASHEAGEHALASAQALLDAAGVAHESLVVTGDAAQQVVEQAELLGCDLVVLASQSHTVTQAVQRHSRVPVLLVPHLLPEVEPADLADQEDEASAEPT</sequence>
<dbReference type="AlphaFoldDB" id="A0A7Y9QW34"/>
<feature type="domain" description="UspA" evidence="1">
    <location>
        <begin position="4"/>
        <end position="132"/>
    </location>
</feature>
<evidence type="ECO:0000259" key="1">
    <source>
        <dbReference type="Pfam" id="PF00582"/>
    </source>
</evidence>